<dbReference type="InterPro" id="IPR000626">
    <property type="entry name" value="Ubiquitin-like_dom"/>
</dbReference>
<keyword evidence="3" id="KW-1185">Reference proteome</keyword>
<evidence type="ECO:0000313" key="3">
    <source>
        <dbReference type="Proteomes" id="UP000198287"/>
    </source>
</evidence>
<proteinExistence type="predicted"/>
<dbReference type="InterPro" id="IPR032752">
    <property type="entry name" value="DC-UbP/UBTD2_N"/>
</dbReference>
<dbReference type="EMBL" id="LNIX01000048">
    <property type="protein sequence ID" value="OXA38112.1"/>
    <property type="molecule type" value="Genomic_DNA"/>
</dbReference>
<reference evidence="2 3" key="1">
    <citation type="submission" date="2015-12" db="EMBL/GenBank/DDBJ databases">
        <title>The genome of Folsomia candida.</title>
        <authorList>
            <person name="Faddeeva A."/>
            <person name="Derks M.F."/>
            <person name="Anvar Y."/>
            <person name="Smit S."/>
            <person name="Van Straalen N."/>
            <person name="Roelofs D."/>
        </authorList>
    </citation>
    <scope>NUCLEOTIDE SEQUENCE [LARGE SCALE GENOMIC DNA]</scope>
    <source>
        <strain evidence="2 3">VU population</strain>
        <tissue evidence="2">Whole body</tissue>
    </source>
</reference>
<dbReference type="Pfam" id="PF00240">
    <property type="entry name" value="ubiquitin"/>
    <property type="match status" value="1"/>
</dbReference>
<dbReference type="InterPro" id="IPR029071">
    <property type="entry name" value="Ubiquitin-like_domsf"/>
</dbReference>
<dbReference type="InterPro" id="IPR039869">
    <property type="entry name" value="UBTD1/2"/>
</dbReference>
<dbReference type="Pfam" id="PF16455">
    <property type="entry name" value="UBD"/>
    <property type="match status" value="1"/>
</dbReference>
<protein>
    <submittedName>
        <fullName evidence="2">Ubiquitin domain-containing protein 1</fullName>
    </submittedName>
</protein>
<gene>
    <name evidence="2" type="ORF">Fcan01_27111</name>
</gene>
<evidence type="ECO:0000313" key="2">
    <source>
        <dbReference type="EMBL" id="OXA38112.1"/>
    </source>
</evidence>
<dbReference type="InterPro" id="IPR038169">
    <property type="entry name" value="DC-UbP/UBTD2_N_sf"/>
</dbReference>
<comment type="caution">
    <text evidence="2">The sequence shown here is derived from an EMBL/GenBank/DDBJ whole genome shotgun (WGS) entry which is preliminary data.</text>
</comment>
<dbReference type="SUPFAM" id="SSF54236">
    <property type="entry name" value="Ubiquitin-like"/>
    <property type="match status" value="1"/>
</dbReference>
<dbReference type="AlphaFoldDB" id="A0A226CXR0"/>
<feature type="domain" description="Ubiquitin-like" evidence="1">
    <location>
        <begin position="236"/>
        <end position="309"/>
    </location>
</feature>
<dbReference type="Gene3D" id="1.20.225.20">
    <property type="entry name" value="Ub domain-containing protein, DC-UbP/UBTD2, N-terminal domain"/>
    <property type="match status" value="1"/>
</dbReference>
<evidence type="ECO:0000259" key="1">
    <source>
        <dbReference type="PROSITE" id="PS50053"/>
    </source>
</evidence>
<dbReference type="OrthoDB" id="1640476at2759"/>
<dbReference type="PANTHER" id="PTHR13609">
    <property type="entry name" value="UBIQUITIN DOMAIN CONTAINING 1 PROTEIN-RELATED"/>
    <property type="match status" value="1"/>
</dbReference>
<dbReference type="PROSITE" id="PS50053">
    <property type="entry name" value="UBIQUITIN_2"/>
    <property type="match status" value="1"/>
</dbReference>
<name>A0A226CXR0_FOLCA</name>
<dbReference type="Proteomes" id="UP000198287">
    <property type="component" value="Unassembled WGS sequence"/>
</dbReference>
<organism evidence="2 3">
    <name type="scientific">Folsomia candida</name>
    <name type="common">Springtail</name>
    <dbReference type="NCBI Taxonomy" id="158441"/>
    <lineage>
        <taxon>Eukaryota</taxon>
        <taxon>Metazoa</taxon>
        <taxon>Ecdysozoa</taxon>
        <taxon>Arthropoda</taxon>
        <taxon>Hexapoda</taxon>
        <taxon>Collembola</taxon>
        <taxon>Entomobryomorpha</taxon>
        <taxon>Isotomoidea</taxon>
        <taxon>Isotomidae</taxon>
        <taxon>Proisotominae</taxon>
        <taxon>Folsomia</taxon>
    </lineage>
</organism>
<accession>A0A226CXR0</accession>
<sequence length="323" mass="36175">MGACYGRLATNGRGQPEEVVRPQRDPGVAGHAYALPTLVPNASLPAEISDELFLPSGDCRFSSATHNHRLPYAENDIRVFRSCTGEYTPHVIYHYVTHGCMPDIPTVKTQPLKKDVIKWKSENPITMGQLNSKRDEFWETAPMFEGRREIWDAIKGAVNAIENSDYPMAQAILDGANIFIPHGTLMEAYDELGNQYKVPLYCLSRPVNILCEDFDENSPIEEFTNDEAAEEDKHWIKLRLSSSGKDVDLPVRRAESVSSCKAKLGVKISTNLRQRWFYGGKLVEDKTKVRDLGVPDGHIIQVVFLEHGLFTNTNGTLPTPSTQ</sequence>
<dbReference type="Gene3D" id="3.10.20.90">
    <property type="entry name" value="Phosphatidylinositol 3-kinase Catalytic Subunit, Chain A, domain 1"/>
    <property type="match status" value="1"/>
</dbReference>